<feature type="domain" description="TBC1" evidence="2">
    <location>
        <begin position="139"/>
        <end position="231"/>
    </location>
</feature>
<dbReference type="PANTHER" id="PTHR36290">
    <property type="entry name" value="RIKEN CDNA D630039A03 GENE"/>
    <property type="match status" value="1"/>
</dbReference>
<evidence type="ECO:0000313" key="3">
    <source>
        <dbReference type="Proteomes" id="UP000189705"/>
    </source>
</evidence>
<dbReference type="CTD" id="113419493"/>
<dbReference type="GeneID" id="102377019"/>
<name>A0A1U7RIT5_ALLSI</name>
<dbReference type="AlphaFoldDB" id="A0A1U7RIT5"/>
<proteinExistence type="predicted"/>
<dbReference type="Proteomes" id="UP000189705">
    <property type="component" value="Unplaced"/>
</dbReference>
<reference evidence="4" key="1">
    <citation type="submission" date="2025-08" db="UniProtKB">
        <authorList>
            <consortium name="RefSeq"/>
        </authorList>
    </citation>
    <scope>IDENTIFICATION</scope>
</reference>
<protein>
    <submittedName>
        <fullName evidence="4">LOW QUALITY PROTEIN: uncharacterized protein C9orf152 homolog</fullName>
    </submittedName>
</protein>
<dbReference type="InParanoid" id="A0A1U7RIT5"/>
<feature type="compositionally biased region" description="Polar residues" evidence="1">
    <location>
        <begin position="280"/>
        <end position="300"/>
    </location>
</feature>
<sequence length="364" mass="41346">MRFCISVCFLAKVRMLNLKSTLNLTAQLLLLKVYSQVQDTLNVIENKSVAIYNTEYTRQGRGVLYEKDTALIRVISDVANLIFFFANIMKGMPCFCLTLSSLWERMVKAYKYMSSIFTVTHTSVQQASDCDGQPTKMDVSILEEQYDCIKQKQKLQTHIIVFKTGENDSDHDESMVNAVLINKKVRKTKAFKECLHVRNVSLELTCNGNIEDNSAWRTHLGIHRLVQAGCQRGCDLSHCKNKPCSFDNERLTLKENITLPCEKSQTMNEQATKLPDELENSSALSSPTGENSGSISDISQNSPLKSVTSAIWTDQRISSTKCMPASNKLTFYPFPRKKHPGSRKLQEDLDYMSHHNRISIIFKM</sequence>
<dbReference type="eggNOG" id="ENOG502SBBU">
    <property type="taxonomic scope" value="Eukaryota"/>
</dbReference>
<evidence type="ECO:0000256" key="1">
    <source>
        <dbReference type="SAM" id="MobiDB-lite"/>
    </source>
</evidence>
<feature type="region of interest" description="Disordered" evidence="1">
    <location>
        <begin position="268"/>
        <end position="300"/>
    </location>
</feature>
<keyword evidence="3" id="KW-1185">Reference proteome</keyword>
<evidence type="ECO:0000313" key="4">
    <source>
        <dbReference type="RefSeq" id="XP_006020825.2"/>
    </source>
</evidence>
<dbReference type="Pfam" id="PF15733">
    <property type="entry name" value="DUF4682"/>
    <property type="match status" value="1"/>
</dbReference>
<dbReference type="PANTHER" id="PTHR36290:SF1">
    <property type="entry name" value="RIKEN CDNA D630039A03 GENE"/>
    <property type="match status" value="1"/>
</dbReference>
<gene>
    <name evidence="4" type="primary">CUNH9orf152</name>
</gene>
<organism evidence="3 4">
    <name type="scientific">Alligator sinensis</name>
    <name type="common">Chinese alligator</name>
    <dbReference type="NCBI Taxonomy" id="38654"/>
    <lineage>
        <taxon>Eukaryota</taxon>
        <taxon>Metazoa</taxon>
        <taxon>Chordata</taxon>
        <taxon>Craniata</taxon>
        <taxon>Vertebrata</taxon>
        <taxon>Euteleostomi</taxon>
        <taxon>Archelosauria</taxon>
        <taxon>Archosauria</taxon>
        <taxon>Crocodylia</taxon>
        <taxon>Alligatoridae</taxon>
        <taxon>Alligatorinae</taxon>
        <taxon>Alligator</taxon>
    </lineage>
</organism>
<accession>A0A1U7RIT5</accession>
<dbReference type="KEGG" id="asn:102377019"/>
<dbReference type="InterPro" id="IPR032738">
    <property type="entry name" value="Tbc1d30_C"/>
</dbReference>
<evidence type="ECO:0000259" key="2">
    <source>
        <dbReference type="Pfam" id="PF15733"/>
    </source>
</evidence>
<dbReference type="RefSeq" id="XP_006020825.2">
    <property type="nucleotide sequence ID" value="XM_006020763.2"/>
</dbReference>